<dbReference type="PIRSF" id="PIRSF021328">
    <property type="entry name" value="UCP021328"/>
    <property type="match status" value="1"/>
</dbReference>
<evidence type="ECO:0000256" key="1">
    <source>
        <dbReference type="SAM" id="MobiDB-lite"/>
    </source>
</evidence>
<name>A0A6L7ISQ7_9ACTN</name>
<dbReference type="Pfam" id="PF11208">
    <property type="entry name" value="DUF2992"/>
    <property type="match status" value="1"/>
</dbReference>
<organism evidence="2 3">
    <name type="scientific">Eggerthella guodeyinii</name>
    <dbReference type="NCBI Taxonomy" id="2690837"/>
    <lineage>
        <taxon>Bacteria</taxon>
        <taxon>Bacillati</taxon>
        <taxon>Actinomycetota</taxon>
        <taxon>Coriobacteriia</taxon>
        <taxon>Eggerthellales</taxon>
        <taxon>Eggerthellaceae</taxon>
        <taxon>Eggerthella</taxon>
    </lineage>
</organism>
<dbReference type="EMBL" id="CP063310">
    <property type="protein sequence ID" value="QOS67525.1"/>
    <property type="molecule type" value="Genomic_DNA"/>
</dbReference>
<evidence type="ECO:0000313" key="2">
    <source>
        <dbReference type="EMBL" id="QOS67525.1"/>
    </source>
</evidence>
<feature type="compositionally biased region" description="Basic residues" evidence="1">
    <location>
        <begin position="134"/>
        <end position="144"/>
    </location>
</feature>
<dbReference type="InterPro" id="IPR016787">
    <property type="entry name" value="UCP021328"/>
</dbReference>
<dbReference type="Proteomes" id="UP000478463">
    <property type="component" value="Chromosome"/>
</dbReference>
<protein>
    <submittedName>
        <fullName evidence="2">YjdF family protein</fullName>
    </submittedName>
</protein>
<feature type="compositionally biased region" description="Basic and acidic residues" evidence="1">
    <location>
        <begin position="108"/>
        <end position="130"/>
    </location>
</feature>
<accession>A0A6L7ISQ7</accession>
<evidence type="ECO:0000313" key="3">
    <source>
        <dbReference type="Proteomes" id="UP000478463"/>
    </source>
</evidence>
<proteinExistence type="predicted"/>
<reference evidence="2 3" key="1">
    <citation type="submission" date="2020-10" db="EMBL/GenBank/DDBJ databases">
        <title>Eggerthella sp. nov., isolated from human feces.</title>
        <authorList>
            <person name="Yajun G."/>
        </authorList>
    </citation>
    <scope>NUCLEOTIDE SEQUENCE [LARGE SCALE GENOMIC DNA]</scope>
    <source>
        <strain evidence="2 3">HF-1101</strain>
    </source>
</reference>
<feature type="region of interest" description="Disordered" evidence="1">
    <location>
        <begin position="72"/>
        <end position="144"/>
    </location>
</feature>
<dbReference type="RefSeq" id="WP_160942556.1">
    <property type="nucleotide sequence ID" value="NZ_CP063310.1"/>
</dbReference>
<sequence length="144" mass="16027">MQVITSSTLTVLHDGQFWVGIFEHADEGRYGACRVVFGATEPTDTELLAFVARRWSALPFDLAADPSPAADAALAHANPKRRQREARKQIERAGVGTKAQQAMSASYEAHKTERRAAAREAREAADERRFALKQQKRKAKHRGK</sequence>
<dbReference type="AlphaFoldDB" id="A0A6L7ISQ7"/>
<gene>
    <name evidence="2" type="ORF">GS424_013505</name>
</gene>
<dbReference type="KEGG" id="egd:GS424_013505"/>